<gene>
    <name evidence="1" type="ORF">BDR25DRAFT_340604</name>
</gene>
<comment type="caution">
    <text evidence="1">The sequence shown here is derived from an EMBL/GenBank/DDBJ whole genome shotgun (WGS) entry which is preliminary data.</text>
</comment>
<dbReference type="Proteomes" id="UP000799755">
    <property type="component" value="Unassembled WGS sequence"/>
</dbReference>
<dbReference type="EMBL" id="MU003497">
    <property type="protein sequence ID" value="KAF2474967.1"/>
    <property type="molecule type" value="Genomic_DNA"/>
</dbReference>
<sequence>MSFQSTLARSSRIKKSRQPSAASALRRSASSPSKPSSRRKSSQPVTHASSGDDERLDDTGVIASLASDLHFRDVPQYMEYIRNRMFSDIPLERAGMNSTRIAEVLNYRAGLPPIVTIAHIDALSPSSTKAEREINELAHAGVLRRVTIPHRGVGAAAVGDGIALVSEWWRLVNSHAGLEDGLKTKYISVMNANPISTTIPNTAFTSTELSDLTTSGFLTTTTAPDSRSSLFASPGVGSLGTLASLSSAGSRHAAGSLAAVGGAQATQHISGGTGHRPPPTAYYNFSLPNTGSHIKLLVEARAHLLALLKKSKYREAPMDILRERWDGGIPGSDEQTRTKRARGEFTGVLPGRTKKWRQFWGLRFEWIVEECVGAGLVELFETGSVGVGVRAI</sequence>
<name>A0ACB6R9H5_9PLEO</name>
<reference evidence="1" key="1">
    <citation type="journal article" date="2020" name="Stud. Mycol.">
        <title>101 Dothideomycetes genomes: a test case for predicting lifestyles and emergence of pathogens.</title>
        <authorList>
            <person name="Haridas S."/>
            <person name="Albert R."/>
            <person name="Binder M."/>
            <person name="Bloem J."/>
            <person name="Labutti K."/>
            <person name="Salamov A."/>
            <person name="Andreopoulos B."/>
            <person name="Baker S."/>
            <person name="Barry K."/>
            <person name="Bills G."/>
            <person name="Bluhm B."/>
            <person name="Cannon C."/>
            <person name="Castanera R."/>
            <person name="Culley D."/>
            <person name="Daum C."/>
            <person name="Ezra D."/>
            <person name="Gonzalez J."/>
            <person name="Henrissat B."/>
            <person name="Kuo A."/>
            <person name="Liang C."/>
            <person name="Lipzen A."/>
            <person name="Lutzoni F."/>
            <person name="Magnuson J."/>
            <person name="Mondo S."/>
            <person name="Nolan M."/>
            <person name="Ohm R."/>
            <person name="Pangilinan J."/>
            <person name="Park H.-J."/>
            <person name="Ramirez L."/>
            <person name="Alfaro M."/>
            <person name="Sun H."/>
            <person name="Tritt A."/>
            <person name="Yoshinaga Y."/>
            <person name="Zwiers L.-H."/>
            <person name="Turgeon B."/>
            <person name="Goodwin S."/>
            <person name="Spatafora J."/>
            <person name="Crous P."/>
            <person name="Grigoriev I."/>
        </authorList>
    </citation>
    <scope>NUCLEOTIDE SEQUENCE</scope>
    <source>
        <strain evidence="1">ATCC 200398</strain>
    </source>
</reference>
<accession>A0ACB6R9H5</accession>
<proteinExistence type="predicted"/>
<protein>
    <submittedName>
        <fullName evidence="1">Uncharacterized protein</fullName>
    </submittedName>
</protein>
<evidence type="ECO:0000313" key="2">
    <source>
        <dbReference type="Proteomes" id="UP000799755"/>
    </source>
</evidence>
<evidence type="ECO:0000313" key="1">
    <source>
        <dbReference type="EMBL" id="KAF2474967.1"/>
    </source>
</evidence>
<organism evidence="1 2">
    <name type="scientific">Lindgomyces ingoldianus</name>
    <dbReference type="NCBI Taxonomy" id="673940"/>
    <lineage>
        <taxon>Eukaryota</taxon>
        <taxon>Fungi</taxon>
        <taxon>Dikarya</taxon>
        <taxon>Ascomycota</taxon>
        <taxon>Pezizomycotina</taxon>
        <taxon>Dothideomycetes</taxon>
        <taxon>Pleosporomycetidae</taxon>
        <taxon>Pleosporales</taxon>
        <taxon>Lindgomycetaceae</taxon>
        <taxon>Lindgomyces</taxon>
    </lineage>
</organism>
<keyword evidence="2" id="KW-1185">Reference proteome</keyword>